<sequence length="143" mass="15190">MFCSKCGEKLDEGVKFCSKCGEQISIASIPDQPIAVNSVTPNSQTIGNSLPIPPKIKKKQGFANTSLIFGILATIQSFLPIILIRRIMSSEEAIAGIPAEVFLIILSLTFGLISFIKTKNGKALAGVILSGVAIVFVIISLIL</sequence>
<feature type="transmembrane region" description="Helical" evidence="1">
    <location>
        <begin position="123"/>
        <end position="142"/>
    </location>
</feature>
<protein>
    <recommendedName>
        <fullName evidence="2">Zinc-ribbon domain-containing protein</fullName>
    </recommendedName>
</protein>
<feature type="domain" description="Zinc-ribbon" evidence="2">
    <location>
        <begin position="2"/>
        <end position="22"/>
    </location>
</feature>
<dbReference type="RefSeq" id="WP_015707734.1">
    <property type="nucleotide sequence ID" value="NC_015578.1"/>
</dbReference>
<organism evidence="3 4">
    <name type="scientific">Treponema primitia (strain ATCC BAA-887 / DSM 12427 / ZAS-2)</name>
    <dbReference type="NCBI Taxonomy" id="545694"/>
    <lineage>
        <taxon>Bacteria</taxon>
        <taxon>Pseudomonadati</taxon>
        <taxon>Spirochaetota</taxon>
        <taxon>Spirochaetia</taxon>
        <taxon>Spirochaetales</taxon>
        <taxon>Treponemataceae</taxon>
        <taxon>Treponema</taxon>
    </lineage>
</organism>
<accession>F5YH29</accession>
<dbReference type="STRING" id="545694.TREPR_2475"/>
<dbReference type="AlphaFoldDB" id="F5YH29"/>
<evidence type="ECO:0000259" key="2">
    <source>
        <dbReference type="Pfam" id="PF13240"/>
    </source>
</evidence>
<feature type="transmembrane region" description="Helical" evidence="1">
    <location>
        <begin position="94"/>
        <end position="116"/>
    </location>
</feature>
<reference evidence="4" key="1">
    <citation type="submission" date="2009-12" db="EMBL/GenBank/DDBJ databases">
        <title>Complete sequence of Treponema primitia strain ZAS-2.</title>
        <authorList>
            <person name="Tetu S.G."/>
            <person name="Matson E."/>
            <person name="Ren Q."/>
            <person name="Seshadri R."/>
            <person name="Elbourne L."/>
            <person name="Hassan K.A."/>
            <person name="Durkin A."/>
            <person name="Radune D."/>
            <person name="Mohamoud Y."/>
            <person name="Shay R."/>
            <person name="Jin S."/>
            <person name="Zhang X."/>
            <person name="Lucey K."/>
            <person name="Ballor N.R."/>
            <person name="Ottesen E."/>
            <person name="Rosenthal R."/>
            <person name="Allen A."/>
            <person name="Leadbetter J.R."/>
            <person name="Paulsen I.T."/>
        </authorList>
    </citation>
    <scope>NUCLEOTIDE SEQUENCE [LARGE SCALE GENOMIC DNA]</scope>
    <source>
        <strain evidence="4">ATCC BAA-887 / DSM 12427 / ZAS-2</strain>
    </source>
</reference>
<dbReference type="OrthoDB" id="7595353at2"/>
<dbReference type="InterPro" id="IPR026870">
    <property type="entry name" value="Zinc_ribbon_dom"/>
</dbReference>
<dbReference type="KEGG" id="tpi:TREPR_2475"/>
<dbReference type="HOGENOM" id="CLU_1805328_0_0_12"/>
<keyword evidence="1" id="KW-0472">Membrane</keyword>
<keyword evidence="1" id="KW-1133">Transmembrane helix</keyword>
<keyword evidence="4" id="KW-1185">Reference proteome</keyword>
<name>F5YH29_TREPZ</name>
<evidence type="ECO:0000313" key="3">
    <source>
        <dbReference type="EMBL" id="AEF85989.1"/>
    </source>
</evidence>
<evidence type="ECO:0000313" key="4">
    <source>
        <dbReference type="Proteomes" id="UP000009223"/>
    </source>
</evidence>
<feature type="transmembrane region" description="Helical" evidence="1">
    <location>
        <begin position="67"/>
        <end position="88"/>
    </location>
</feature>
<keyword evidence="1" id="KW-0812">Transmembrane</keyword>
<gene>
    <name evidence="3" type="ordered locus">TREPR_2475</name>
</gene>
<dbReference type="EMBL" id="CP001843">
    <property type="protein sequence ID" value="AEF85989.1"/>
    <property type="molecule type" value="Genomic_DNA"/>
</dbReference>
<dbReference type="Proteomes" id="UP000009223">
    <property type="component" value="Chromosome"/>
</dbReference>
<dbReference type="Pfam" id="PF13240">
    <property type="entry name" value="Zn_Ribbon_1"/>
    <property type="match status" value="1"/>
</dbReference>
<evidence type="ECO:0000256" key="1">
    <source>
        <dbReference type="SAM" id="Phobius"/>
    </source>
</evidence>
<proteinExistence type="predicted"/>
<reference evidence="3 4" key="2">
    <citation type="journal article" date="2011" name="ISME J.">
        <title>RNA-seq reveals cooperative metabolic interactions between two termite-gut spirochete species in co-culture.</title>
        <authorList>
            <person name="Rosenthal A.Z."/>
            <person name="Matson E.G."/>
            <person name="Eldar A."/>
            <person name="Leadbetter J.R."/>
        </authorList>
    </citation>
    <scope>NUCLEOTIDE SEQUENCE [LARGE SCALE GENOMIC DNA]</scope>
    <source>
        <strain evidence="4">ATCC BAA-887 / DSM 12427 / ZAS-2</strain>
    </source>
</reference>